<dbReference type="OrthoDB" id="7066992at2"/>
<gene>
    <name evidence="1" type="ORF">AD945_00835</name>
</gene>
<dbReference type="RefSeq" id="WP_062105728.1">
    <property type="nucleotide sequence ID" value="NZ_LHZR01000059.1"/>
</dbReference>
<organism evidence="1 2">
    <name type="scientific">Gluconobacter albidus</name>
    <dbReference type="NCBI Taxonomy" id="318683"/>
    <lineage>
        <taxon>Bacteria</taxon>
        <taxon>Pseudomonadati</taxon>
        <taxon>Pseudomonadota</taxon>
        <taxon>Alphaproteobacteria</taxon>
        <taxon>Acetobacterales</taxon>
        <taxon>Acetobacteraceae</taxon>
        <taxon>Gluconobacter</taxon>
    </lineage>
</organism>
<dbReference type="PATRIC" id="fig|318683.6.peg.3376"/>
<evidence type="ECO:0000313" key="1">
    <source>
        <dbReference type="EMBL" id="KXV51034.1"/>
    </source>
</evidence>
<protein>
    <recommendedName>
        <fullName evidence="3">HNH endonuclease</fullName>
    </recommendedName>
</protein>
<reference evidence="1 2" key="1">
    <citation type="submission" date="2015-06" db="EMBL/GenBank/DDBJ databases">
        <title>Improved classification and identification of acetic acid bacteria using matrix-assisted laser desorption/ionization time-of-flight mass spectrometry; Gluconobacter nephelii and Gluconobacter uchimurae are later heterotypic synonyms of Gluconobacter japonicus and Gluconobacter oxydans, respectively.</title>
        <authorList>
            <person name="Li L."/>
            <person name="Cleenwerck I."/>
            <person name="De Vuyst L."/>
            <person name="Vandamme P."/>
        </authorList>
    </citation>
    <scope>NUCLEOTIDE SEQUENCE [LARGE SCALE GENOMIC DNA]</scope>
    <source>
        <strain evidence="1 2">LMG 1768</strain>
    </source>
</reference>
<accession>A0A149TND6</accession>
<dbReference type="EMBL" id="LHZR01000059">
    <property type="protein sequence ID" value="KXV51034.1"/>
    <property type="molecule type" value="Genomic_DNA"/>
</dbReference>
<evidence type="ECO:0000313" key="2">
    <source>
        <dbReference type="Proteomes" id="UP000075636"/>
    </source>
</evidence>
<dbReference type="Proteomes" id="UP000075636">
    <property type="component" value="Unassembled WGS sequence"/>
</dbReference>
<evidence type="ECO:0008006" key="3">
    <source>
        <dbReference type="Google" id="ProtNLM"/>
    </source>
</evidence>
<name>A0A149TND6_9PROT</name>
<dbReference type="AlphaFoldDB" id="A0A149TND6"/>
<sequence length="153" mass="18119">MPIRPELKALYPPNWPELSRQVRFERAGGVCQRCGRPHGYHLQVLPGGRWKHPETGHWFNGRGRRVSPPDLIEHLQMRQTKVVLAAAHLNHDPTSNRWRNLRALCQRCHLLHDRMYHLAQRRLTLRRRLALGDLFEGPYRIGMNLKEYETYYG</sequence>
<comment type="caution">
    <text evidence="1">The sequence shown here is derived from an EMBL/GenBank/DDBJ whole genome shotgun (WGS) entry which is preliminary data.</text>
</comment>
<proteinExistence type="predicted"/>